<dbReference type="FunFam" id="3.40.50.620:FF:000056">
    <property type="entry name" value="Leucine--tRNA ligase"/>
    <property type="match status" value="1"/>
</dbReference>
<evidence type="ECO:0000256" key="17">
    <source>
        <dbReference type="ARBA" id="ARBA00023163"/>
    </source>
</evidence>
<comment type="subcellular location">
    <subcellularLocation>
        <location evidence="2">Nucleus</location>
    </subcellularLocation>
</comment>
<organism evidence="26 27">
    <name type="scientific">Cannabis sativa</name>
    <name type="common">Hemp</name>
    <name type="synonym">Marijuana</name>
    <dbReference type="NCBI Taxonomy" id="3483"/>
    <lineage>
        <taxon>Eukaryota</taxon>
        <taxon>Viridiplantae</taxon>
        <taxon>Streptophyta</taxon>
        <taxon>Embryophyta</taxon>
        <taxon>Tracheophyta</taxon>
        <taxon>Spermatophyta</taxon>
        <taxon>Magnoliopsida</taxon>
        <taxon>eudicotyledons</taxon>
        <taxon>Gunneridae</taxon>
        <taxon>Pentapetalae</taxon>
        <taxon>rosids</taxon>
        <taxon>fabids</taxon>
        <taxon>Rosales</taxon>
        <taxon>Cannabaceae</taxon>
        <taxon>Cannabis</taxon>
    </lineage>
</organism>
<keyword evidence="14" id="KW-0408">Iron</keyword>
<evidence type="ECO:0000256" key="22">
    <source>
        <dbReference type="PROSITE-ProRule" id="PRU00175"/>
    </source>
</evidence>
<comment type="similarity">
    <text evidence="3">Belongs to the class-I aminoacyl-tRNA synthetase family.</text>
</comment>
<evidence type="ECO:0000313" key="27">
    <source>
        <dbReference type="Proteomes" id="UP000596661"/>
    </source>
</evidence>
<keyword evidence="6" id="KW-0436">Ligase</keyword>
<keyword evidence="17" id="KW-0804">Transcription</keyword>
<dbReference type="PANTHER" id="PTHR43740:SF2">
    <property type="entry name" value="LEUCINE--TRNA LIGASE, MITOCHONDRIAL"/>
    <property type="match status" value="1"/>
</dbReference>
<dbReference type="NCBIfam" id="TIGR00396">
    <property type="entry name" value="leuS_bact"/>
    <property type="match status" value="1"/>
</dbReference>
<dbReference type="HAMAP" id="MF_00049_B">
    <property type="entry name" value="Leu_tRNA_synth_B"/>
    <property type="match status" value="1"/>
</dbReference>
<dbReference type="EnsemblPlants" id="evm.model.02.2974">
    <property type="protein sequence ID" value="cds.evm.model.02.2974"/>
    <property type="gene ID" value="evm.TU.02.2974"/>
</dbReference>
<dbReference type="Pfam" id="PF10497">
    <property type="entry name" value="zf-4CXXC_R1"/>
    <property type="match status" value="1"/>
</dbReference>
<evidence type="ECO:0000256" key="5">
    <source>
        <dbReference type="ARBA" id="ARBA00013164"/>
    </source>
</evidence>
<evidence type="ECO:0000256" key="20">
    <source>
        <dbReference type="ARBA" id="ARBA00047469"/>
    </source>
</evidence>
<name>A0A803NZI5_CANSA</name>
<dbReference type="FunFam" id="2.60.120.650:FF:000026">
    <property type="entry name" value="Transcription factor jumonji domain-containing protein"/>
    <property type="match status" value="1"/>
</dbReference>
<proteinExistence type="inferred from homology"/>
<evidence type="ECO:0000256" key="7">
    <source>
        <dbReference type="ARBA" id="ARBA00022723"/>
    </source>
</evidence>
<dbReference type="FunFam" id="1.10.730.10:FF:000011">
    <property type="entry name" value="Leucine--tRNA ligase chloroplastic/mitochondrial"/>
    <property type="match status" value="1"/>
</dbReference>
<dbReference type="PROSITE" id="PS50089">
    <property type="entry name" value="ZF_RING_2"/>
    <property type="match status" value="1"/>
</dbReference>
<keyword evidence="10" id="KW-0862">Zinc</keyword>
<dbReference type="InterPro" id="IPR025709">
    <property type="entry name" value="Leu_tRNA-synth_edit"/>
</dbReference>
<dbReference type="GO" id="GO:0005524">
    <property type="term" value="F:ATP binding"/>
    <property type="evidence" value="ECO:0007669"/>
    <property type="project" value="UniProtKB-KW"/>
</dbReference>
<comment type="similarity">
    <text evidence="4">Belongs to the JARID1 histone demethylase family.</text>
</comment>
<evidence type="ECO:0000259" key="25">
    <source>
        <dbReference type="PROSITE" id="PS51184"/>
    </source>
</evidence>
<evidence type="ECO:0000256" key="3">
    <source>
        <dbReference type="ARBA" id="ARBA00005594"/>
    </source>
</evidence>
<dbReference type="InterPro" id="IPR015413">
    <property type="entry name" value="Methionyl/Leucyl_tRNA_Synth"/>
</dbReference>
<dbReference type="FunFam" id="3.40.50.620:FF:000077">
    <property type="entry name" value="Leucine--tRNA ligase"/>
    <property type="match status" value="1"/>
</dbReference>
<accession>A0A803NZI5</accession>
<keyword evidence="12" id="KW-0648">Protein biosynthesis</keyword>
<dbReference type="Gramene" id="evm.model.02.2974">
    <property type="protein sequence ID" value="cds.evm.model.02.2974"/>
    <property type="gene ID" value="evm.TU.02.2974"/>
</dbReference>
<dbReference type="Pfam" id="PF08264">
    <property type="entry name" value="Anticodon_1"/>
    <property type="match status" value="1"/>
</dbReference>
<protein>
    <recommendedName>
        <fullName evidence="5">leucine--tRNA ligase</fullName>
        <ecNumber evidence="5">6.1.1.4</ecNumber>
    </recommendedName>
    <alternativeName>
        <fullName evidence="19">Leucyl-tRNA synthetase</fullName>
    </alternativeName>
</protein>
<dbReference type="Pfam" id="PF09334">
    <property type="entry name" value="tRNA-synt_1g"/>
    <property type="match status" value="1"/>
</dbReference>
<dbReference type="InterPro" id="IPR002300">
    <property type="entry name" value="aa-tRNA-synth_Ia"/>
</dbReference>
<keyword evidence="8" id="KW-0547">Nucleotide-binding</keyword>
<dbReference type="SUPFAM" id="SSF50677">
    <property type="entry name" value="ValRS/IleRS/LeuRS editing domain"/>
    <property type="match status" value="1"/>
</dbReference>
<dbReference type="GO" id="GO:0004823">
    <property type="term" value="F:leucine-tRNA ligase activity"/>
    <property type="evidence" value="ECO:0007669"/>
    <property type="project" value="UniProtKB-EC"/>
</dbReference>
<feature type="domain" description="RING-type" evidence="24">
    <location>
        <begin position="141"/>
        <end position="187"/>
    </location>
</feature>
<dbReference type="GO" id="GO:0005739">
    <property type="term" value="C:mitochondrion"/>
    <property type="evidence" value="ECO:0007669"/>
    <property type="project" value="UniProtKB-ARBA"/>
</dbReference>
<evidence type="ECO:0000256" key="9">
    <source>
        <dbReference type="ARBA" id="ARBA00022771"/>
    </source>
</evidence>
<evidence type="ECO:0000256" key="4">
    <source>
        <dbReference type="ARBA" id="ARBA00006801"/>
    </source>
</evidence>
<dbReference type="InterPro" id="IPR001841">
    <property type="entry name" value="Znf_RING"/>
</dbReference>
<evidence type="ECO:0000259" key="24">
    <source>
        <dbReference type="PROSITE" id="PS50089"/>
    </source>
</evidence>
<keyword evidence="11" id="KW-0067">ATP-binding</keyword>
<dbReference type="GO" id="GO:0048608">
    <property type="term" value="P:reproductive structure development"/>
    <property type="evidence" value="ECO:0007669"/>
    <property type="project" value="UniProtKB-ARBA"/>
</dbReference>
<keyword evidence="16" id="KW-0030">Aminoacyl-tRNA synthetase</keyword>
<dbReference type="OMA" id="PNNESHI"/>
<dbReference type="InterPro" id="IPR009080">
    <property type="entry name" value="tRNAsynth_Ia_anticodon-bd"/>
</dbReference>
<dbReference type="InterPro" id="IPR001412">
    <property type="entry name" value="aa-tRNA-synth_I_CS"/>
</dbReference>
<evidence type="ECO:0000256" key="1">
    <source>
        <dbReference type="ARBA" id="ARBA00001954"/>
    </source>
</evidence>
<dbReference type="SUPFAM" id="SSF52374">
    <property type="entry name" value="Nucleotidylyl transferase"/>
    <property type="match status" value="1"/>
</dbReference>
<dbReference type="SUPFAM" id="SSF47323">
    <property type="entry name" value="Anticodon-binding domain of a subclass of class I aminoacyl-tRNA synthetases"/>
    <property type="match status" value="1"/>
</dbReference>
<keyword evidence="13" id="KW-0560">Oxidoreductase</keyword>
<evidence type="ECO:0000256" key="16">
    <source>
        <dbReference type="ARBA" id="ARBA00023146"/>
    </source>
</evidence>
<evidence type="ECO:0000256" key="18">
    <source>
        <dbReference type="ARBA" id="ARBA00023242"/>
    </source>
</evidence>
<reference evidence="26" key="1">
    <citation type="submission" date="2018-11" db="EMBL/GenBank/DDBJ databases">
        <authorList>
            <person name="Grassa J C."/>
        </authorList>
    </citation>
    <scope>NUCLEOTIDE SEQUENCE [LARGE SCALE GENOMIC DNA]</scope>
</reference>
<dbReference type="EC" id="6.1.1.4" evidence="5"/>
<dbReference type="CDD" id="cd07958">
    <property type="entry name" value="Anticodon_Ia_Leu_BEm"/>
    <property type="match status" value="1"/>
</dbReference>
<dbReference type="GO" id="GO:0006429">
    <property type="term" value="P:leucyl-tRNA aminoacylation"/>
    <property type="evidence" value="ECO:0007669"/>
    <property type="project" value="InterPro"/>
</dbReference>
<dbReference type="GO" id="GO:0005634">
    <property type="term" value="C:nucleus"/>
    <property type="evidence" value="ECO:0007669"/>
    <property type="project" value="UniProtKB-SubCell"/>
</dbReference>
<dbReference type="PRINTS" id="PR00985">
    <property type="entry name" value="TRNASYNTHLEU"/>
</dbReference>
<evidence type="ECO:0000256" key="23">
    <source>
        <dbReference type="SAM" id="MobiDB-lite"/>
    </source>
</evidence>
<evidence type="ECO:0000256" key="21">
    <source>
        <dbReference type="ARBA" id="ARBA00060112"/>
    </source>
</evidence>
<evidence type="ECO:0000256" key="13">
    <source>
        <dbReference type="ARBA" id="ARBA00023002"/>
    </source>
</evidence>
<dbReference type="PROSITE" id="PS00178">
    <property type="entry name" value="AA_TRNA_LIGASE_I"/>
    <property type="match status" value="1"/>
</dbReference>
<dbReference type="PANTHER" id="PTHR43740">
    <property type="entry name" value="LEUCYL-TRNA SYNTHETASE"/>
    <property type="match status" value="1"/>
</dbReference>
<feature type="region of interest" description="Disordered" evidence="23">
    <location>
        <begin position="1305"/>
        <end position="1332"/>
    </location>
</feature>
<evidence type="ECO:0000256" key="10">
    <source>
        <dbReference type="ARBA" id="ARBA00022833"/>
    </source>
</evidence>
<keyword evidence="15" id="KW-0805">Transcription regulation</keyword>
<dbReference type="GO" id="GO:0016491">
    <property type="term" value="F:oxidoreductase activity"/>
    <property type="evidence" value="ECO:0007669"/>
    <property type="project" value="UniProtKB-KW"/>
</dbReference>
<evidence type="ECO:0000256" key="2">
    <source>
        <dbReference type="ARBA" id="ARBA00004123"/>
    </source>
</evidence>
<dbReference type="Pfam" id="PF13603">
    <property type="entry name" value="tRNA-synt_1_2"/>
    <property type="match status" value="1"/>
</dbReference>
<dbReference type="GO" id="GO:0002161">
    <property type="term" value="F:aminoacyl-tRNA deacylase activity"/>
    <property type="evidence" value="ECO:0007669"/>
    <property type="project" value="InterPro"/>
</dbReference>
<dbReference type="Pfam" id="PF02373">
    <property type="entry name" value="JmjC"/>
    <property type="match status" value="1"/>
</dbReference>
<evidence type="ECO:0000256" key="14">
    <source>
        <dbReference type="ARBA" id="ARBA00023004"/>
    </source>
</evidence>
<dbReference type="GO" id="GO:0005829">
    <property type="term" value="C:cytosol"/>
    <property type="evidence" value="ECO:0007669"/>
    <property type="project" value="TreeGrafter"/>
</dbReference>
<dbReference type="Pfam" id="PF00133">
    <property type="entry name" value="tRNA-synt_1"/>
    <property type="match status" value="1"/>
</dbReference>
<feature type="domain" description="JmjC" evidence="25">
    <location>
        <begin position="562"/>
        <end position="792"/>
    </location>
</feature>
<dbReference type="InterPro" id="IPR002302">
    <property type="entry name" value="Leu-tRNA-ligase"/>
</dbReference>
<evidence type="ECO:0000256" key="19">
    <source>
        <dbReference type="ARBA" id="ARBA00030520"/>
    </source>
</evidence>
<evidence type="ECO:0000256" key="11">
    <source>
        <dbReference type="ARBA" id="ARBA00022840"/>
    </source>
</evidence>
<dbReference type="GO" id="GO:0008270">
    <property type="term" value="F:zinc ion binding"/>
    <property type="evidence" value="ECO:0007669"/>
    <property type="project" value="UniProtKB-KW"/>
</dbReference>
<sequence length="1720" mass="195711">MEVLVSDEKQFSNEDVKRVSISMLARMRQCPEIIQGQSNRGGNRGNECSSNNNEQVNLDVQWSSSKKRRRSSLRRDIEDDLLLNEDETNLKKRRTSSKEAVAVKNNELVNATFCSPSPSPTSSASSANNKIKVKEEGFLKCHQCMEKKKFVVSCNTCKQKSYCYQCAEQWYTNMEIKDIKIRCPFCRKICNCNTCLHSTGIFETVERKMDNCEKVWHLDYLLSLLLPHMEQICAEQTEEIEIEARIQGISSSKVVVPQTLCSNDERVYCNHCATSIIDLHRSCQECSFELCLSCCRDIRNGCLSDRTEVKFQYKFKGCEYIHGGDPLPESHPLETTSEYGLEPLDEWSADPDGSIRCAPKNMGGCYKCRLELKRILPIGWISNLVVKARDFLGVDPNEDITIHHNHTDEENDSMKKAASREDSNDNYLYCPDSKEVLKKGFLHFRKQWANGKPVIVQNVLEQASGLSWEPMVMWRALSENPGAETGTDYLNVKAIDCLTGCEVEINTRQFFEGYTEGRTYDNLWPEMLKLKDWPPSDEFDNLLPRHGEEFMSALPFKEYTDPKAGILNLAVKLPTGVLKPDLGPKTYIAYGIEEELGRGDSVTKLHCDMSDAVNILTHTAEVDLTPDQRLSISQLKRVHLQQDIREGIKSCMNHVEEETEDMMTPSEDKHSSKSDGGGALWDIFRREDVPKLKKFLRKHSKQFRHTYGCPVKRVDHPIHDQSFYLTSEHKRTLKEECGIEPWTFEQQVGEAVFIPAGCPHQVRNLKSCTKVAADFVSPENVGECLRLTEEFRQLPKNHRAREDKLEIKKMVMYAVDQAVKELENLGAVRAYPFHEIEPKWQRFWEDNSTFQIPDEVDTSKPKYYVLDMFPYPSGAGLHVGHPLGYTATDILARFKRMQGYNVLHPMGWDAFGLPAEQYAIETGTHPKITTQKNINRFRTQLKSLGFSYDWNREISTTEPDYYKWTQWIFLQLLKRGLAYQAEVPVNWCPALGTVLANEEVVDGVSERGGHPVIRKPMRQWMLRITEYADRLLEDLDDLDWPESVKDMQRNWIGKSEGAEMEFSVLDSDGQEKDIKIKIYTTRPDTIFGATYLVVAPEHPLLQSFMTADQSKNVEEYIDIASRKSDLERTELQKEKTGVFSGCYAKNPVNGEAIPIWVADYVLGSYGTGAIMAVPAHDTRDYEFASKYDIPIRWVVTPDDEKIGDSGKAFPGEGVVINSMSSKFGLDINGLSSKEAASKVIEWAEKNGKGKKQVNYKLRDWLFARQRYWGEPIPVIFLDVSGESVPLSETELPLILPELDDFTPTGTGEPPLSKAKSWVKTTDPLSGKPAQRETSTMPQWAGSCWYYLRFMDPSNSKELVAKSKEKYWGPVDVYVGGAEHAVLHLLYARFWHKVLYDIGVVSTKEPFKCVINQGIILGEVQYMACKDASGNIISAESAETVGEYNQERIPEEKVMKSGDSFVMKDNPNIRLIARAHKMSKSRGNVVNPDDVVSEYGADSLRLYEMFMGPLRDSKTWNTSGIEGVHRFLGRTWRLVVGSPLPDGTFHDGTVVTDEEPTLEQLRTLHKCIVKVTEEIEGTRFNTGISAMMEFLNAAYKWDKHPRIIIEAFVLLLSPYAPHMAEELWFRLGHTESLAYEPFPKADSAYLKESTIVLPVQINGKTRGTIQVEEKCSEEDAFQLASQDEKLSKYLNGKSIKKRIFVPGKILNLILDRENVKVGVSQ</sequence>
<dbReference type="InterPro" id="IPR014729">
    <property type="entry name" value="Rossmann-like_a/b/a_fold"/>
</dbReference>
<evidence type="ECO:0000256" key="6">
    <source>
        <dbReference type="ARBA" id="ARBA00022598"/>
    </source>
</evidence>
<dbReference type="Proteomes" id="UP000596661">
    <property type="component" value="Chromosome 2"/>
</dbReference>
<evidence type="ECO:0000256" key="15">
    <source>
        <dbReference type="ARBA" id="ARBA00023015"/>
    </source>
</evidence>
<comment type="cofactor">
    <cofactor evidence="1">
        <name>Fe(2+)</name>
        <dbReference type="ChEBI" id="CHEBI:29033"/>
    </cofactor>
</comment>
<dbReference type="InterPro" id="IPR013155">
    <property type="entry name" value="M/V/L/I-tRNA-synth_anticd-bd"/>
</dbReference>
<evidence type="ECO:0000256" key="8">
    <source>
        <dbReference type="ARBA" id="ARBA00022741"/>
    </source>
</evidence>
<dbReference type="Gene3D" id="1.10.730.10">
    <property type="entry name" value="Isoleucyl-tRNA Synthetase, Domain 1"/>
    <property type="match status" value="1"/>
</dbReference>
<evidence type="ECO:0000256" key="12">
    <source>
        <dbReference type="ARBA" id="ARBA00022917"/>
    </source>
</evidence>
<dbReference type="EMBL" id="UZAU01000241">
    <property type="status" value="NOT_ANNOTATED_CDS"/>
    <property type="molecule type" value="Genomic_DNA"/>
</dbReference>
<keyword evidence="18" id="KW-0539">Nucleus</keyword>
<dbReference type="Gene3D" id="3.40.50.620">
    <property type="entry name" value="HUPs"/>
    <property type="match status" value="2"/>
</dbReference>
<dbReference type="InterPro" id="IPR009008">
    <property type="entry name" value="Val/Leu/Ile-tRNA-synth_edit"/>
</dbReference>
<keyword evidence="7" id="KW-0479">Metal-binding</keyword>
<dbReference type="InterPro" id="IPR018866">
    <property type="entry name" value="Znf-4CXXC_R1"/>
</dbReference>
<dbReference type="GO" id="GO:0009791">
    <property type="term" value="P:post-embryonic development"/>
    <property type="evidence" value="ECO:0007669"/>
    <property type="project" value="UniProtKB-ARBA"/>
</dbReference>
<comment type="function">
    <text evidence="21">May function as histone H3 lysine demethylase and be involved in regulation of gene expression.</text>
</comment>
<dbReference type="InterPro" id="IPR003347">
    <property type="entry name" value="JmjC_dom"/>
</dbReference>
<dbReference type="CDD" id="cd00812">
    <property type="entry name" value="LeuRS_core"/>
    <property type="match status" value="1"/>
</dbReference>
<dbReference type="SUPFAM" id="SSF51197">
    <property type="entry name" value="Clavaminate synthase-like"/>
    <property type="match status" value="1"/>
</dbReference>
<dbReference type="Gene3D" id="2.60.120.650">
    <property type="entry name" value="Cupin"/>
    <property type="match status" value="1"/>
</dbReference>
<comment type="catalytic activity">
    <reaction evidence="20">
        <text>tRNA(Leu) + L-leucine + ATP = L-leucyl-tRNA(Leu) + AMP + diphosphate</text>
        <dbReference type="Rhea" id="RHEA:11688"/>
        <dbReference type="Rhea" id="RHEA-COMP:9613"/>
        <dbReference type="Rhea" id="RHEA-COMP:9622"/>
        <dbReference type="ChEBI" id="CHEBI:30616"/>
        <dbReference type="ChEBI" id="CHEBI:33019"/>
        <dbReference type="ChEBI" id="CHEBI:57427"/>
        <dbReference type="ChEBI" id="CHEBI:78442"/>
        <dbReference type="ChEBI" id="CHEBI:78494"/>
        <dbReference type="ChEBI" id="CHEBI:456215"/>
        <dbReference type="EC" id="6.1.1.4"/>
    </reaction>
</comment>
<keyword evidence="27" id="KW-1185">Reference proteome</keyword>
<evidence type="ECO:0000313" key="26">
    <source>
        <dbReference type="EnsemblPlants" id="cds.evm.model.02.2974"/>
    </source>
</evidence>
<keyword evidence="9 22" id="KW-0863">Zinc-finger</keyword>
<dbReference type="SMART" id="SM00558">
    <property type="entry name" value="JmjC"/>
    <property type="match status" value="1"/>
</dbReference>
<reference evidence="26" key="2">
    <citation type="submission" date="2021-03" db="UniProtKB">
        <authorList>
            <consortium name="EnsemblPlants"/>
        </authorList>
    </citation>
    <scope>IDENTIFICATION</scope>
</reference>
<dbReference type="PROSITE" id="PS51184">
    <property type="entry name" value="JMJC"/>
    <property type="match status" value="1"/>
</dbReference>